<evidence type="ECO:0000256" key="1">
    <source>
        <dbReference type="ARBA" id="ARBA00006538"/>
    </source>
</evidence>
<dbReference type="PANTHER" id="PTHR11066:SF34">
    <property type="entry name" value="ACYL-COENZYME A THIOESTERASE 8"/>
    <property type="match status" value="1"/>
</dbReference>
<evidence type="ECO:0000256" key="2">
    <source>
        <dbReference type="SAM" id="MobiDB-lite"/>
    </source>
</evidence>
<gene>
    <name evidence="4" type="ORF">ACFQKB_28175</name>
</gene>
<protein>
    <submittedName>
        <fullName evidence="4">Acyl-CoA thioesterase domain-containing protein</fullName>
    </submittedName>
</protein>
<dbReference type="PANTHER" id="PTHR11066">
    <property type="entry name" value="ACYL-COA THIOESTERASE"/>
    <property type="match status" value="1"/>
</dbReference>
<dbReference type="CDD" id="cd03444">
    <property type="entry name" value="Thioesterase_II_repeat1"/>
    <property type="match status" value="1"/>
</dbReference>
<accession>A0ABW2CPV1</accession>
<reference evidence="5" key="1">
    <citation type="journal article" date="2019" name="Int. J. Syst. Evol. Microbiol.">
        <title>The Global Catalogue of Microorganisms (GCM) 10K type strain sequencing project: providing services to taxonomists for standard genome sequencing and annotation.</title>
        <authorList>
            <consortium name="The Broad Institute Genomics Platform"/>
            <consortium name="The Broad Institute Genome Sequencing Center for Infectious Disease"/>
            <person name="Wu L."/>
            <person name="Ma J."/>
        </authorList>
    </citation>
    <scope>NUCLEOTIDE SEQUENCE [LARGE SCALE GENOMIC DNA]</scope>
    <source>
        <strain evidence="5">JCM 3369</strain>
    </source>
</reference>
<dbReference type="RefSeq" id="WP_206681718.1">
    <property type="nucleotide sequence ID" value="NZ_JBHSXE010000001.1"/>
</dbReference>
<evidence type="ECO:0000313" key="5">
    <source>
        <dbReference type="Proteomes" id="UP001596380"/>
    </source>
</evidence>
<evidence type="ECO:0000259" key="3">
    <source>
        <dbReference type="Pfam" id="PF02551"/>
    </source>
</evidence>
<dbReference type="EMBL" id="JBHSXS010000021">
    <property type="protein sequence ID" value="MFC6883664.1"/>
    <property type="molecule type" value="Genomic_DNA"/>
</dbReference>
<dbReference type="InterPro" id="IPR029069">
    <property type="entry name" value="HotDog_dom_sf"/>
</dbReference>
<comment type="caution">
    <text evidence="4">The sequence shown here is derived from an EMBL/GenBank/DDBJ whole genome shotgun (WGS) entry which is preliminary data.</text>
</comment>
<sequence>MASLLGACQRRVPEPGESWQAAGPPAVPPPHELEPAGLSRLFGDDRPFELRPADPSKDGAPFAHPFWVRVTEPVADDPALHAGLLTFLSDIAVVNAARAPLSRTRYGLLVSLDHSIWFHRPPRVDQWLLYDMGSVAHVGSRGLATGSMRTTDGTLIASIVQEVLLRR</sequence>
<dbReference type="Pfam" id="PF02551">
    <property type="entry name" value="Acyl_CoA_thio"/>
    <property type="match status" value="1"/>
</dbReference>
<dbReference type="InterPro" id="IPR042171">
    <property type="entry name" value="Acyl-CoA_hotdog"/>
</dbReference>
<proteinExistence type="inferred from homology"/>
<comment type="similarity">
    <text evidence="1">Belongs to the C/M/P thioester hydrolase family.</text>
</comment>
<dbReference type="Proteomes" id="UP001596380">
    <property type="component" value="Unassembled WGS sequence"/>
</dbReference>
<dbReference type="SUPFAM" id="SSF54637">
    <property type="entry name" value="Thioesterase/thiol ester dehydrase-isomerase"/>
    <property type="match status" value="1"/>
</dbReference>
<feature type="region of interest" description="Disordered" evidence="2">
    <location>
        <begin position="1"/>
        <end position="38"/>
    </location>
</feature>
<dbReference type="InterPro" id="IPR025652">
    <property type="entry name" value="TesB_C"/>
</dbReference>
<dbReference type="InterPro" id="IPR003703">
    <property type="entry name" value="Acyl_CoA_thio"/>
</dbReference>
<name>A0ABW2CPV1_9ACTN</name>
<dbReference type="Gene3D" id="2.40.160.210">
    <property type="entry name" value="Acyl-CoA thioesterase, double hotdog domain"/>
    <property type="match status" value="1"/>
</dbReference>
<keyword evidence="5" id="KW-1185">Reference proteome</keyword>
<feature type="domain" description="Acyl-CoA thioesterase 2 C-terminal" evidence="3">
    <location>
        <begin position="41"/>
        <end position="162"/>
    </location>
</feature>
<organism evidence="4 5">
    <name type="scientific">Actinomadura yumaensis</name>
    <dbReference type="NCBI Taxonomy" id="111807"/>
    <lineage>
        <taxon>Bacteria</taxon>
        <taxon>Bacillati</taxon>
        <taxon>Actinomycetota</taxon>
        <taxon>Actinomycetes</taxon>
        <taxon>Streptosporangiales</taxon>
        <taxon>Thermomonosporaceae</taxon>
        <taxon>Actinomadura</taxon>
    </lineage>
</organism>
<evidence type="ECO:0000313" key="4">
    <source>
        <dbReference type="EMBL" id="MFC6883664.1"/>
    </source>
</evidence>